<evidence type="ECO:0000313" key="2">
    <source>
        <dbReference type="EMBL" id="CUH60272.1"/>
    </source>
</evidence>
<dbReference type="InterPro" id="IPR006199">
    <property type="entry name" value="LexA_DNA-bd_dom"/>
</dbReference>
<dbReference type="EC" id="3.4.21.88" evidence="2"/>
<dbReference type="InterPro" id="IPR036388">
    <property type="entry name" value="WH-like_DNA-bd_sf"/>
</dbReference>
<protein>
    <submittedName>
        <fullName evidence="2">LexA repressor</fullName>
        <ecNumber evidence="2">3.4.21.88</ecNumber>
    </submittedName>
</protein>
<evidence type="ECO:0000313" key="3">
    <source>
        <dbReference type="Proteomes" id="UP000051298"/>
    </source>
</evidence>
<dbReference type="GO" id="GO:0006508">
    <property type="term" value="P:proteolysis"/>
    <property type="evidence" value="ECO:0007669"/>
    <property type="project" value="InterPro"/>
</dbReference>
<dbReference type="EMBL" id="CYRX01000025">
    <property type="protein sequence ID" value="CUH60272.1"/>
    <property type="molecule type" value="Genomic_DNA"/>
</dbReference>
<feature type="domain" description="LexA repressor DNA-binding" evidence="1">
    <location>
        <begin position="2"/>
        <end position="63"/>
    </location>
</feature>
<evidence type="ECO:0000259" key="1">
    <source>
        <dbReference type="Pfam" id="PF01726"/>
    </source>
</evidence>
<sequence length="77" mass="8793">MLTPRQHEALVFLAAYTKRTGYSPSFGEIAEALELASKSNVHRLIKALEERGYIRRLPNRSRAIEILKKPQGQKEQS</sequence>
<dbReference type="PANTHER" id="PTHR33516:SF2">
    <property type="entry name" value="LEXA REPRESSOR-RELATED"/>
    <property type="match status" value="1"/>
</dbReference>
<dbReference type="AlphaFoldDB" id="A0A0P1EYT6"/>
<organism evidence="2 3">
    <name type="scientific">Thalassobacter stenotrophicus</name>
    <dbReference type="NCBI Taxonomy" id="266809"/>
    <lineage>
        <taxon>Bacteria</taxon>
        <taxon>Pseudomonadati</taxon>
        <taxon>Pseudomonadota</taxon>
        <taxon>Alphaproteobacteria</taxon>
        <taxon>Rhodobacterales</taxon>
        <taxon>Roseobacteraceae</taxon>
        <taxon>Thalassobacter</taxon>
    </lineage>
</organism>
<gene>
    <name evidence="2" type="primary">lexA_2</name>
    <name evidence="2" type="ORF">THS5294_01561</name>
</gene>
<keyword evidence="2" id="KW-0378">Hydrolase</keyword>
<dbReference type="RefSeq" id="WP_058123288.1">
    <property type="nucleotide sequence ID" value="NZ_CYRX01000025.1"/>
</dbReference>
<dbReference type="GO" id="GO:0004252">
    <property type="term" value="F:serine-type endopeptidase activity"/>
    <property type="evidence" value="ECO:0007669"/>
    <property type="project" value="UniProtKB-EC"/>
</dbReference>
<accession>A0A0P1EYT6</accession>
<reference evidence="2 3" key="1">
    <citation type="submission" date="2015-09" db="EMBL/GenBank/DDBJ databases">
        <authorList>
            <consortium name="Swine Surveillance"/>
        </authorList>
    </citation>
    <scope>NUCLEOTIDE SEQUENCE [LARGE SCALE GENOMIC DNA]</scope>
    <source>
        <strain evidence="2 3">CECT 5294</strain>
    </source>
</reference>
<dbReference type="InterPro" id="IPR036390">
    <property type="entry name" value="WH_DNA-bd_sf"/>
</dbReference>
<proteinExistence type="predicted"/>
<dbReference type="PANTHER" id="PTHR33516">
    <property type="entry name" value="LEXA REPRESSOR"/>
    <property type="match status" value="1"/>
</dbReference>
<dbReference type="Pfam" id="PF01726">
    <property type="entry name" value="LexA_DNA_bind"/>
    <property type="match status" value="1"/>
</dbReference>
<dbReference type="Gene3D" id="1.10.10.10">
    <property type="entry name" value="Winged helix-like DNA-binding domain superfamily/Winged helix DNA-binding domain"/>
    <property type="match status" value="1"/>
</dbReference>
<dbReference type="SUPFAM" id="SSF46785">
    <property type="entry name" value="Winged helix' DNA-binding domain"/>
    <property type="match status" value="1"/>
</dbReference>
<dbReference type="InterPro" id="IPR050077">
    <property type="entry name" value="LexA_repressor"/>
</dbReference>
<dbReference type="Proteomes" id="UP000051298">
    <property type="component" value="Unassembled WGS sequence"/>
</dbReference>
<name>A0A0P1EYT6_9RHOB</name>